<reference evidence="3" key="1">
    <citation type="submission" date="2016-11" db="UniProtKB">
        <authorList>
            <consortium name="WormBaseParasite"/>
        </authorList>
    </citation>
    <scope>IDENTIFICATION</scope>
</reference>
<sequence length="129" mass="14127">MSIVDYLILIQNVILFVSVFSSTWISCKGKKKTGPGGGQTPKKSKESLMVKSEIKPAITDPTPSMLGKVKEEPKNGGSKDDEKKTSQENKEGGGGEGEGAKKEEGEKKMKQLRNQKILQSNHSRNLRHS</sequence>
<name>A0A1I7TDY7_9PELO</name>
<accession>A0A1I7TDY7</accession>
<organism evidence="2 3">
    <name type="scientific">Caenorhabditis tropicalis</name>
    <dbReference type="NCBI Taxonomy" id="1561998"/>
    <lineage>
        <taxon>Eukaryota</taxon>
        <taxon>Metazoa</taxon>
        <taxon>Ecdysozoa</taxon>
        <taxon>Nematoda</taxon>
        <taxon>Chromadorea</taxon>
        <taxon>Rhabditida</taxon>
        <taxon>Rhabditina</taxon>
        <taxon>Rhabditomorpha</taxon>
        <taxon>Rhabditoidea</taxon>
        <taxon>Rhabditidae</taxon>
        <taxon>Peloderinae</taxon>
        <taxon>Caenorhabditis</taxon>
    </lineage>
</organism>
<feature type="compositionally biased region" description="Polar residues" evidence="1">
    <location>
        <begin position="112"/>
        <end position="123"/>
    </location>
</feature>
<dbReference type="AlphaFoldDB" id="A0A1I7TDY7"/>
<evidence type="ECO:0000313" key="3">
    <source>
        <dbReference type="WBParaSite" id="Csp11.Scaffold589.g4991.t1"/>
    </source>
</evidence>
<dbReference type="Proteomes" id="UP000095282">
    <property type="component" value="Unplaced"/>
</dbReference>
<feature type="compositionally biased region" description="Basic and acidic residues" evidence="1">
    <location>
        <begin position="43"/>
        <end position="54"/>
    </location>
</feature>
<proteinExistence type="predicted"/>
<feature type="region of interest" description="Disordered" evidence="1">
    <location>
        <begin position="27"/>
        <end position="129"/>
    </location>
</feature>
<evidence type="ECO:0000256" key="1">
    <source>
        <dbReference type="SAM" id="MobiDB-lite"/>
    </source>
</evidence>
<protein>
    <submittedName>
        <fullName evidence="3">Uncharacterized protein</fullName>
    </submittedName>
</protein>
<dbReference type="WBParaSite" id="Csp11.Scaffold589.g4991.t1">
    <property type="protein sequence ID" value="Csp11.Scaffold589.g4991.t1"/>
    <property type="gene ID" value="Csp11.Scaffold589.g4991"/>
</dbReference>
<feature type="compositionally biased region" description="Basic and acidic residues" evidence="1">
    <location>
        <begin position="68"/>
        <end position="109"/>
    </location>
</feature>
<keyword evidence="2" id="KW-1185">Reference proteome</keyword>
<evidence type="ECO:0000313" key="2">
    <source>
        <dbReference type="Proteomes" id="UP000095282"/>
    </source>
</evidence>